<proteinExistence type="inferred from homology"/>
<evidence type="ECO:0000256" key="6">
    <source>
        <dbReference type="ARBA" id="ARBA00022989"/>
    </source>
</evidence>
<evidence type="ECO:0000313" key="11">
    <source>
        <dbReference type="Proteomes" id="UP000813420"/>
    </source>
</evidence>
<dbReference type="GO" id="GO:0005345">
    <property type="term" value="F:purine nucleobase transmembrane transporter activity"/>
    <property type="evidence" value="ECO:0007669"/>
    <property type="project" value="TreeGrafter"/>
</dbReference>
<dbReference type="PANTHER" id="PTHR43337">
    <property type="entry name" value="XANTHINE/URACIL PERMEASE C887.17-RELATED"/>
    <property type="match status" value="1"/>
</dbReference>
<evidence type="ECO:0000313" key="10">
    <source>
        <dbReference type="EMBL" id="HJH50037.1"/>
    </source>
</evidence>
<dbReference type="EMBL" id="DYXE01000062">
    <property type="protein sequence ID" value="HJH50037.1"/>
    <property type="molecule type" value="Genomic_DNA"/>
</dbReference>
<dbReference type="InterPro" id="IPR006043">
    <property type="entry name" value="NCS2"/>
</dbReference>
<evidence type="ECO:0000256" key="5">
    <source>
        <dbReference type="ARBA" id="ARBA00022692"/>
    </source>
</evidence>
<feature type="transmembrane region" description="Helical" evidence="9">
    <location>
        <begin position="311"/>
        <end position="333"/>
    </location>
</feature>
<evidence type="ECO:0000256" key="8">
    <source>
        <dbReference type="PIRNR" id="PIRNR005353"/>
    </source>
</evidence>
<evidence type="ECO:0000256" key="2">
    <source>
        <dbReference type="ARBA" id="ARBA00005697"/>
    </source>
</evidence>
<reference evidence="10" key="2">
    <citation type="submission" date="2021-09" db="EMBL/GenBank/DDBJ databases">
        <authorList>
            <person name="Gilroy R."/>
        </authorList>
    </citation>
    <scope>NUCLEOTIDE SEQUENCE</scope>
    <source>
        <strain evidence="10">USAMLcec4-12693</strain>
    </source>
</reference>
<comment type="similarity">
    <text evidence="2 8">Belongs to the nucleobase:cation symporter-2 (NCS2) (TC 2.A.40) family. Azg-like subfamily.</text>
</comment>
<feature type="transmembrane region" description="Helical" evidence="9">
    <location>
        <begin position="74"/>
        <end position="93"/>
    </location>
</feature>
<dbReference type="AlphaFoldDB" id="A0A9D2VYG4"/>
<dbReference type="Proteomes" id="UP000813420">
    <property type="component" value="Unassembled WGS sequence"/>
</dbReference>
<evidence type="ECO:0000256" key="7">
    <source>
        <dbReference type="ARBA" id="ARBA00023136"/>
    </source>
</evidence>
<accession>A0A9D2VYG4</accession>
<feature type="transmembrane region" description="Helical" evidence="9">
    <location>
        <begin position="345"/>
        <end position="367"/>
    </location>
</feature>
<dbReference type="InterPro" id="IPR026033">
    <property type="entry name" value="Azg-like_bact_archaea"/>
</dbReference>
<feature type="transmembrane region" description="Helical" evidence="9">
    <location>
        <begin position="412"/>
        <end position="430"/>
    </location>
</feature>
<comment type="subcellular location">
    <subcellularLocation>
        <location evidence="1 8">Cell membrane</location>
        <topology evidence="1 8">Multi-pass membrane protein</topology>
    </subcellularLocation>
</comment>
<dbReference type="PIRSF" id="PIRSF005353">
    <property type="entry name" value="PbuG"/>
    <property type="match status" value="1"/>
</dbReference>
<dbReference type="InterPro" id="IPR045018">
    <property type="entry name" value="Azg-like"/>
</dbReference>
<keyword evidence="7 8" id="KW-0472">Membrane</keyword>
<name>A0A9D2VYG4_9FIRM</name>
<feature type="transmembrane region" description="Helical" evidence="9">
    <location>
        <begin position="182"/>
        <end position="201"/>
    </location>
</feature>
<dbReference type="Pfam" id="PF00860">
    <property type="entry name" value="Xan_ur_permease"/>
    <property type="match status" value="1"/>
</dbReference>
<comment type="caution">
    <text evidence="10">The sequence shown here is derived from an EMBL/GenBank/DDBJ whole genome shotgun (WGS) entry which is preliminary data.</text>
</comment>
<keyword evidence="5 8" id="KW-0812">Transmembrane</keyword>
<reference evidence="10" key="1">
    <citation type="journal article" date="2021" name="PeerJ">
        <title>Extensive microbial diversity within the chicken gut microbiome revealed by metagenomics and culture.</title>
        <authorList>
            <person name="Gilroy R."/>
            <person name="Ravi A."/>
            <person name="Getino M."/>
            <person name="Pursley I."/>
            <person name="Horton D.L."/>
            <person name="Alikhan N.F."/>
            <person name="Baker D."/>
            <person name="Gharbi K."/>
            <person name="Hall N."/>
            <person name="Watson M."/>
            <person name="Adriaenssens E.M."/>
            <person name="Foster-Nyarko E."/>
            <person name="Jarju S."/>
            <person name="Secka A."/>
            <person name="Antonio M."/>
            <person name="Oren A."/>
            <person name="Chaudhuri R.R."/>
            <person name="La Ragione R."/>
            <person name="Hildebrand F."/>
            <person name="Pallen M.J."/>
        </authorList>
    </citation>
    <scope>NUCLEOTIDE SEQUENCE</scope>
    <source>
        <strain evidence="10">USAMLcec4-12693</strain>
    </source>
</reference>
<keyword evidence="3 8" id="KW-0813">Transport</keyword>
<dbReference type="GO" id="GO:0005886">
    <property type="term" value="C:plasma membrane"/>
    <property type="evidence" value="ECO:0007669"/>
    <property type="project" value="UniProtKB-SubCell"/>
</dbReference>
<feature type="transmembrane region" description="Helical" evidence="9">
    <location>
        <begin position="208"/>
        <end position="229"/>
    </location>
</feature>
<feature type="transmembrane region" description="Helical" evidence="9">
    <location>
        <begin position="20"/>
        <end position="41"/>
    </location>
</feature>
<feature type="transmembrane region" description="Helical" evidence="9">
    <location>
        <begin position="131"/>
        <end position="151"/>
    </location>
</feature>
<evidence type="ECO:0000256" key="9">
    <source>
        <dbReference type="SAM" id="Phobius"/>
    </source>
</evidence>
<dbReference type="PANTHER" id="PTHR43337:SF1">
    <property type="entry name" value="XANTHINE_URACIL PERMEASE C887.17-RELATED"/>
    <property type="match status" value="1"/>
</dbReference>
<evidence type="ECO:0000256" key="1">
    <source>
        <dbReference type="ARBA" id="ARBA00004651"/>
    </source>
</evidence>
<gene>
    <name evidence="10" type="ORF">K8V39_07220</name>
</gene>
<feature type="transmembrane region" description="Helical" evidence="9">
    <location>
        <begin position="47"/>
        <end position="67"/>
    </location>
</feature>
<feature type="transmembrane region" description="Helical" evidence="9">
    <location>
        <begin position="99"/>
        <end position="119"/>
    </location>
</feature>
<feature type="transmembrane region" description="Helical" evidence="9">
    <location>
        <begin position="442"/>
        <end position="459"/>
    </location>
</feature>
<keyword evidence="6 8" id="KW-1133">Transmembrane helix</keyword>
<evidence type="ECO:0000256" key="4">
    <source>
        <dbReference type="ARBA" id="ARBA00022475"/>
    </source>
</evidence>
<feature type="transmembrane region" description="Helical" evidence="9">
    <location>
        <begin position="269"/>
        <end position="291"/>
    </location>
</feature>
<evidence type="ECO:0000256" key="3">
    <source>
        <dbReference type="ARBA" id="ARBA00022448"/>
    </source>
</evidence>
<protein>
    <submittedName>
        <fullName evidence="10">NCS2 family permease</fullName>
    </submittedName>
</protein>
<keyword evidence="4 8" id="KW-1003">Cell membrane</keyword>
<organism evidence="10 11">
    <name type="scientific">Merdimonas faecis</name>
    <dbReference type="NCBI Taxonomy" id="1653435"/>
    <lineage>
        <taxon>Bacteria</taxon>
        <taxon>Bacillati</taxon>
        <taxon>Bacillota</taxon>
        <taxon>Clostridia</taxon>
        <taxon>Lachnospirales</taxon>
        <taxon>Lachnospiraceae</taxon>
        <taxon>Merdimonas</taxon>
    </lineage>
</organism>
<feature type="transmembrane region" description="Helical" evidence="9">
    <location>
        <begin position="374"/>
        <end position="392"/>
    </location>
</feature>
<dbReference type="RefSeq" id="WP_277272160.1">
    <property type="nucleotide sequence ID" value="NZ_CAWVCY010000172.1"/>
</dbReference>
<sequence length="460" mass="48880">MLEKVFRLKENGTNARTEIIAGITTFMTMAYILAVNPSVLADAGMDQGAVFTATALAALIGTLLMAFCANYPFALAPGMGLNAYFAYTVVLGMGYRWEVALTAVFIEGIIFIVLSLTNVREAIFNAIPQNLKAAVSVGIGLFIAFIGLQNAKIVIGGSTLLQLFSVEGYNEVNGVEASFQDAGITVLLAVIGILITGFLVIKNVKGNILWGILITWILGIICQFTGLYVPNPELGFYGLLPDFSSGLSIPSLSPIFAKLEFSGIFSLEFLVVIFAFLFVDMFDTIGTLIGVSSKANMLDENGRLTNIRGALLADAIATTAGAVLGTSTTTTFVESASGVSEGGRTGLTAVTTAVLFGLALFLSPIFLAIPSFATAPALVVVGFYMLTNVVNIDFNDVSEALPCYICIGAMPFFYSISEGISMGVISYVVLNVMTGKAKEKKISLLMYVLAVLFVLKYLFL</sequence>